<name>A0A935N2F3_9RHOO</name>
<dbReference type="InterPro" id="IPR000014">
    <property type="entry name" value="PAS"/>
</dbReference>
<dbReference type="Pfam" id="PF00989">
    <property type="entry name" value="PAS"/>
    <property type="match status" value="1"/>
</dbReference>
<evidence type="ECO:0000313" key="5">
    <source>
        <dbReference type="EMBL" id="MBK7417500.1"/>
    </source>
</evidence>
<keyword evidence="1" id="KW-1133">Transmembrane helix</keyword>
<dbReference type="InterPro" id="IPR035919">
    <property type="entry name" value="EAL_sf"/>
</dbReference>
<dbReference type="NCBIfam" id="TIGR00229">
    <property type="entry name" value="sensory_box"/>
    <property type="match status" value="1"/>
</dbReference>
<gene>
    <name evidence="5" type="ORF">IPJ38_22860</name>
</gene>
<evidence type="ECO:0000259" key="4">
    <source>
        <dbReference type="PROSITE" id="PS50887"/>
    </source>
</evidence>
<dbReference type="SUPFAM" id="SSF141868">
    <property type="entry name" value="EAL domain-like"/>
    <property type="match status" value="1"/>
</dbReference>
<dbReference type="Gene3D" id="3.30.70.270">
    <property type="match status" value="1"/>
</dbReference>
<dbReference type="InterPro" id="IPR029787">
    <property type="entry name" value="Nucleotide_cyclase"/>
</dbReference>
<proteinExistence type="predicted"/>
<protein>
    <submittedName>
        <fullName evidence="5">EAL domain-containing protein</fullName>
    </submittedName>
</protein>
<feature type="transmembrane region" description="Helical" evidence="1">
    <location>
        <begin position="332"/>
        <end position="351"/>
    </location>
</feature>
<dbReference type="SMART" id="SM01080">
    <property type="entry name" value="CHASE2"/>
    <property type="match status" value="1"/>
</dbReference>
<dbReference type="SUPFAM" id="SSF55073">
    <property type="entry name" value="Nucleotide cyclase"/>
    <property type="match status" value="1"/>
</dbReference>
<feature type="transmembrane region" description="Helical" evidence="1">
    <location>
        <begin position="305"/>
        <end position="325"/>
    </location>
</feature>
<dbReference type="SUPFAM" id="SSF55785">
    <property type="entry name" value="PYP-like sensor domain (PAS domain)"/>
    <property type="match status" value="1"/>
</dbReference>
<dbReference type="SMART" id="SM00267">
    <property type="entry name" value="GGDEF"/>
    <property type="match status" value="1"/>
</dbReference>
<sequence length="949" mass="103644">MEQIRHFLHRLTGALQLRLLWLPVLCLTALALLPIPLTNRLNLLAYDFLAQSLQKPDSQLQAVVVAIDEASLAQFGPWPWSRQRHADLLQALRKAQSGPVAFAILFASADPQAVGDEAFVEQIALSPVVILPVAPAQRSDGPGVFALRPLNQLREKGIEGHVDVEVDPDGTVRRLYLQAGIAGQWWPALAWSTLAHLPDDTSRGQVGRAAHNLEQREDVWQREGELMLRNDLVGEIPVVSYRAALSGDVPDTALRGKAVFVGVTASGANGALSMANSKDGTLISAVEYHARVFEALRQKALITPLSQLTTFLLGLGLLLAAAFASRRTTYHWSLLLLAFSLLPAAASMFLIHSLAIWIPPIEATVALSVLALSMLWRQMSDFEEADSLLRNRSRVAMESIADGLIVIDDEGRIVQVNKVGARLLGANRARLKGRHYGEVLGNSTMLRQGIDDCLKRRQSVLLAEPLELQVAPPCTVRVSIGMVPALNAKSRGAVLVLSDITPLVLAEARLYHLATHDPLSGLPNRTLIHDRLQQLLAAAQRRNFGVAVLFIDLDRFKRINDGAGHPIGDQVLRTISQRLLSACRADDTVGRWGGDEFVILLSGENVSEHCQLVARKLIREIGSLIRIDHATYHLGASIGISLAPNDANHAEELIRLADLAMYRAKKAGGDNFVFASPEMNHSSSQRLEVEVCLRKALLLGEFEVYYQPQFVIGQQQLIGLEALIRWNRPGLGIISPDEFIPVAEDSGLINEIGIWVFNEVGRQLRQWLDVGGAVVPVAVNVSARQCHDLKLVDEVRNLLTRYAIPPALIEIEITETSAVQNMEHMTMLLGQLSDLGVRLAIDDFGTGYSSLAHLKCLPISVLKIDKSFVSGTTNSHEDRSISRATIALAHSLGMKVVAEGVENAQQLAFLDAEACDIAQGFLFSKPIPAAMIASLFLSRQANTESSSDD</sequence>
<dbReference type="InterPro" id="IPR001633">
    <property type="entry name" value="EAL_dom"/>
</dbReference>
<feature type="domain" description="EAL" evidence="3">
    <location>
        <begin position="686"/>
        <end position="940"/>
    </location>
</feature>
<dbReference type="PROSITE" id="PS50883">
    <property type="entry name" value="EAL"/>
    <property type="match status" value="1"/>
</dbReference>
<dbReference type="Pfam" id="PF00990">
    <property type="entry name" value="GGDEF"/>
    <property type="match status" value="1"/>
</dbReference>
<evidence type="ECO:0000259" key="2">
    <source>
        <dbReference type="PROSITE" id="PS50112"/>
    </source>
</evidence>
<dbReference type="InterPro" id="IPR035965">
    <property type="entry name" value="PAS-like_dom_sf"/>
</dbReference>
<dbReference type="InterPro" id="IPR000160">
    <property type="entry name" value="GGDEF_dom"/>
</dbReference>
<evidence type="ECO:0000256" key="1">
    <source>
        <dbReference type="SAM" id="Phobius"/>
    </source>
</evidence>
<dbReference type="PANTHER" id="PTHR44757">
    <property type="entry name" value="DIGUANYLATE CYCLASE DGCP"/>
    <property type="match status" value="1"/>
</dbReference>
<dbReference type="Pfam" id="PF05226">
    <property type="entry name" value="CHASE2"/>
    <property type="match status" value="1"/>
</dbReference>
<dbReference type="InterPro" id="IPR007890">
    <property type="entry name" value="CHASE2"/>
</dbReference>
<keyword evidence="1" id="KW-0812">Transmembrane</keyword>
<dbReference type="InterPro" id="IPR013767">
    <property type="entry name" value="PAS_fold"/>
</dbReference>
<organism evidence="5 6">
    <name type="scientific">Candidatus Dechloromonas phosphorivorans</name>
    <dbReference type="NCBI Taxonomy" id="2899244"/>
    <lineage>
        <taxon>Bacteria</taxon>
        <taxon>Pseudomonadati</taxon>
        <taxon>Pseudomonadota</taxon>
        <taxon>Betaproteobacteria</taxon>
        <taxon>Rhodocyclales</taxon>
        <taxon>Azonexaceae</taxon>
        <taxon>Dechloromonas</taxon>
    </lineage>
</organism>
<dbReference type="GO" id="GO:0006355">
    <property type="term" value="P:regulation of DNA-templated transcription"/>
    <property type="evidence" value="ECO:0007669"/>
    <property type="project" value="InterPro"/>
</dbReference>
<comment type="caution">
    <text evidence="5">The sequence shown here is derived from an EMBL/GenBank/DDBJ whole genome shotgun (WGS) entry which is preliminary data.</text>
</comment>
<dbReference type="PROSITE" id="PS50887">
    <property type="entry name" value="GGDEF"/>
    <property type="match status" value="1"/>
</dbReference>
<reference evidence="5 6" key="1">
    <citation type="submission" date="2020-10" db="EMBL/GenBank/DDBJ databases">
        <title>Connecting structure to function with the recovery of over 1000 high-quality activated sludge metagenome-assembled genomes encoding full-length rRNA genes using long-read sequencing.</title>
        <authorList>
            <person name="Singleton C.M."/>
            <person name="Petriglieri F."/>
            <person name="Kristensen J.M."/>
            <person name="Kirkegaard R.H."/>
            <person name="Michaelsen T.Y."/>
            <person name="Andersen M.H."/>
            <person name="Karst S.M."/>
            <person name="Dueholm M.S."/>
            <person name="Nielsen P.H."/>
            <person name="Albertsen M."/>
        </authorList>
    </citation>
    <scope>NUCLEOTIDE SEQUENCE [LARGE SCALE GENOMIC DNA]</scope>
    <source>
        <strain evidence="5">EsbW_18-Q3-R4-48_BATAC.463</strain>
    </source>
</reference>
<dbReference type="InterPro" id="IPR052155">
    <property type="entry name" value="Biofilm_reg_signaling"/>
</dbReference>
<dbReference type="Pfam" id="PF00563">
    <property type="entry name" value="EAL"/>
    <property type="match status" value="1"/>
</dbReference>
<dbReference type="FunFam" id="3.30.70.270:FF:000001">
    <property type="entry name" value="Diguanylate cyclase domain protein"/>
    <property type="match status" value="1"/>
</dbReference>
<feature type="domain" description="GGDEF" evidence="4">
    <location>
        <begin position="544"/>
        <end position="677"/>
    </location>
</feature>
<dbReference type="Proteomes" id="UP000739411">
    <property type="component" value="Unassembled WGS sequence"/>
</dbReference>
<dbReference type="PROSITE" id="PS50112">
    <property type="entry name" value="PAS"/>
    <property type="match status" value="1"/>
</dbReference>
<accession>A0A935N2F3</accession>
<evidence type="ECO:0000313" key="6">
    <source>
        <dbReference type="Proteomes" id="UP000739411"/>
    </source>
</evidence>
<dbReference type="Gene3D" id="3.20.20.450">
    <property type="entry name" value="EAL domain"/>
    <property type="match status" value="1"/>
</dbReference>
<evidence type="ECO:0000259" key="3">
    <source>
        <dbReference type="PROSITE" id="PS50883"/>
    </source>
</evidence>
<dbReference type="CDD" id="cd01948">
    <property type="entry name" value="EAL"/>
    <property type="match status" value="1"/>
</dbReference>
<feature type="domain" description="PAS" evidence="2">
    <location>
        <begin position="389"/>
        <end position="434"/>
    </location>
</feature>
<dbReference type="InterPro" id="IPR043128">
    <property type="entry name" value="Rev_trsase/Diguanyl_cyclase"/>
</dbReference>
<dbReference type="NCBIfam" id="TIGR00254">
    <property type="entry name" value="GGDEF"/>
    <property type="match status" value="1"/>
</dbReference>
<dbReference type="EMBL" id="JADJMS010000052">
    <property type="protein sequence ID" value="MBK7417500.1"/>
    <property type="molecule type" value="Genomic_DNA"/>
</dbReference>
<dbReference type="GO" id="GO:0003824">
    <property type="term" value="F:catalytic activity"/>
    <property type="evidence" value="ECO:0007669"/>
    <property type="project" value="UniProtKB-ARBA"/>
</dbReference>
<dbReference type="CDD" id="cd00130">
    <property type="entry name" value="PAS"/>
    <property type="match status" value="1"/>
</dbReference>
<feature type="transmembrane region" description="Helical" evidence="1">
    <location>
        <begin position="20"/>
        <end position="37"/>
    </location>
</feature>
<dbReference type="SMART" id="SM00052">
    <property type="entry name" value="EAL"/>
    <property type="match status" value="1"/>
</dbReference>
<dbReference type="Gene3D" id="3.30.450.20">
    <property type="entry name" value="PAS domain"/>
    <property type="match status" value="1"/>
</dbReference>
<dbReference type="PANTHER" id="PTHR44757:SF2">
    <property type="entry name" value="BIOFILM ARCHITECTURE MAINTENANCE PROTEIN MBAA"/>
    <property type="match status" value="1"/>
</dbReference>
<dbReference type="SMART" id="SM00091">
    <property type="entry name" value="PAS"/>
    <property type="match status" value="1"/>
</dbReference>
<dbReference type="CDD" id="cd01949">
    <property type="entry name" value="GGDEF"/>
    <property type="match status" value="1"/>
</dbReference>
<dbReference type="AlphaFoldDB" id="A0A935N2F3"/>
<keyword evidence="1" id="KW-0472">Membrane</keyword>